<dbReference type="EMBL" id="JABXJJ020000027">
    <property type="protein sequence ID" value="MDI5971968.1"/>
    <property type="molecule type" value="Genomic_DNA"/>
</dbReference>
<comment type="caution">
    <text evidence="1">The sequence shown here is derived from an EMBL/GenBank/DDBJ whole genome shotgun (WGS) entry which is preliminary data.</text>
</comment>
<sequence length="136" mass="15146">MPTPAGQLAASLHDYLQGPLGAHRISLTLLDAPGGNQHYAWNITTAAFDPATPVSLDEAMSRYPFGLRMYFQDFIGLIRGDVQVWDIALASMQAWNVGRPLDSLAYTLFQVYGEHQRPDLAQQSYTRLLREIPAQV</sequence>
<proteinExistence type="predicted"/>
<dbReference type="RefSeq" id="WP_282698912.1">
    <property type="nucleotide sequence ID" value="NZ_JABXJJ020000027.1"/>
</dbReference>
<organism evidence="1">
    <name type="scientific">Streptantibioticus silvisoli</name>
    <dbReference type="NCBI Taxonomy" id="2705255"/>
    <lineage>
        <taxon>Bacteria</taxon>
        <taxon>Bacillati</taxon>
        <taxon>Actinomycetota</taxon>
        <taxon>Actinomycetes</taxon>
        <taxon>Kitasatosporales</taxon>
        <taxon>Streptomycetaceae</taxon>
        <taxon>Streptantibioticus</taxon>
    </lineage>
</organism>
<protein>
    <submittedName>
        <fullName evidence="1">Uncharacterized protein</fullName>
    </submittedName>
</protein>
<dbReference type="AlphaFoldDB" id="A0AA90KA44"/>
<gene>
    <name evidence="1" type="ORF">POF50_021960</name>
</gene>
<reference evidence="1" key="1">
    <citation type="submission" date="2023-05" db="EMBL/GenBank/DDBJ databases">
        <title>Streptantibioticus silvisoli sp. nov., acidotolerant actinomycetes 1 from pine litter.</title>
        <authorList>
            <person name="Swiecimska M."/>
            <person name="Golinska P."/>
            <person name="Sangal V."/>
            <person name="Wachnowicz B."/>
            <person name="Goodfellow M."/>
        </authorList>
    </citation>
    <scope>NUCLEOTIDE SEQUENCE</scope>
    <source>
        <strain evidence="1">SL13</strain>
    </source>
</reference>
<accession>A0AA90KA44</accession>
<name>A0AA90KA44_9ACTN</name>
<evidence type="ECO:0000313" key="1">
    <source>
        <dbReference type="EMBL" id="MDI5971968.1"/>
    </source>
</evidence>